<organism evidence="1 2">
    <name type="scientific">Entomophthora muscae</name>
    <dbReference type="NCBI Taxonomy" id="34485"/>
    <lineage>
        <taxon>Eukaryota</taxon>
        <taxon>Fungi</taxon>
        <taxon>Fungi incertae sedis</taxon>
        <taxon>Zoopagomycota</taxon>
        <taxon>Entomophthoromycotina</taxon>
        <taxon>Entomophthoromycetes</taxon>
        <taxon>Entomophthorales</taxon>
        <taxon>Entomophthoraceae</taxon>
        <taxon>Entomophthora</taxon>
    </lineage>
</organism>
<evidence type="ECO:0000313" key="2">
    <source>
        <dbReference type="Proteomes" id="UP001165960"/>
    </source>
</evidence>
<proteinExistence type="predicted"/>
<comment type="caution">
    <text evidence="1">The sequence shown here is derived from an EMBL/GenBank/DDBJ whole genome shotgun (WGS) entry which is preliminary data.</text>
</comment>
<dbReference type="Proteomes" id="UP001165960">
    <property type="component" value="Unassembled WGS sequence"/>
</dbReference>
<reference evidence="1" key="1">
    <citation type="submission" date="2022-04" db="EMBL/GenBank/DDBJ databases">
        <title>Genome of the entomopathogenic fungus Entomophthora muscae.</title>
        <authorList>
            <person name="Elya C."/>
            <person name="Lovett B.R."/>
            <person name="Lee E."/>
            <person name="Macias A.M."/>
            <person name="Hajek A.E."/>
            <person name="De Bivort B.L."/>
            <person name="Kasson M.T."/>
            <person name="De Fine Licht H.H."/>
            <person name="Stajich J.E."/>
        </authorList>
    </citation>
    <scope>NUCLEOTIDE SEQUENCE</scope>
    <source>
        <strain evidence="1">Berkeley</strain>
    </source>
</reference>
<name>A0ACC2RKF2_9FUNG</name>
<keyword evidence="2" id="KW-1185">Reference proteome</keyword>
<evidence type="ECO:0000313" key="1">
    <source>
        <dbReference type="EMBL" id="KAJ9050580.1"/>
    </source>
</evidence>
<protein>
    <submittedName>
        <fullName evidence="1">Uncharacterized protein</fullName>
    </submittedName>
</protein>
<accession>A0ACC2RKF2</accession>
<sequence>MAVMNVASDILDNKLLLFKEGDLCPSVSAFEFAKGNGLLSPEMASEPLFSSTGFEPGSSFCSANTDLLKTSVNVSSQSLFNSVNLNRLGVTLGDVGNVVEAGNIFCCILGPLVTAPAVIEAKSTSWSPPYVGLFTDYPSHD</sequence>
<gene>
    <name evidence="1" type="ORF">DSO57_1013379</name>
</gene>
<dbReference type="EMBL" id="QTSX02007149">
    <property type="protein sequence ID" value="KAJ9050580.1"/>
    <property type="molecule type" value="Genomic_DNA"/>
</dbReference>